<dbReference type="GO" id="GO:0016787">
    <property type="term" value="F:hydrolase activity"/>
    <property type="evidence" value="ECO:0007669"/>
    <property type="project" value="UniProtKB-UniRule"/>
</dbReference>
<reference evidence="6 7" key="1">
    <citation type="submission" date="2008-09" db="EMBL/GenBank/DDBJ databases">
        <authorList>
            <person name="Fulton L."/>
            <person name="Clifton S."/>
            <person name="Fulton B."/>
            <person name="Xu J."/>
            <person name="Minx P."/>
            <person name="Pepin K.H."/>
            <person name="Johnson M."/>
            <person name="Thiruvilangam P."/>
            <person name="Bhonagiri V."/>
            <person name="Nash W.E."/>
            <person name="Mardis E.R."/>
            <person name="Wilson R.K."/>
        </authorList>
    </citation>
    <scope>NUCLEOTIDE SEQUENCE [LARGE SCALE GENOMIC DNA]</scope>
    <source>
        <strain evidence="6 7">DSM 13275</strain>
    </source>
</reference>
<sequence length="401" mass="46733">MRGLVLEGGGTKGAYQIGAYKALKGMGMDFQGITGSSIGALNGAYMVQNDIRIMEEIWLEYDYKHFINVDFETYEKLKDMDLSMKRMNQILSLIKKSFKENDGIDITPLREMLEDTLDEDKIRNKGIDFGMVTMYIDKKLNPQSLFLEDIPKGRLVDYLIASASLPIFKMNVMDNKLYVDGMFVDNLPIGMLEKKGYKDIVAIRIQDNLQGTISIKKHSDLNLKVIYPSEYLGGSMNKDRDHIQKNINLGYLDTMKTFEKYDGVRFYFRNAGDITEDMCFEKLRRMKKEDINLLCQVFNMRRNPDLRTLMEAIIPKAGELLALPRNFTYRDLYFALYENALERKGKNRVKVYDINSVINDTYRDNLIDYRELRREEARLNIKQKKEHRKSVLVDCFISNLK</sequence>
<feature type="short sequence motif" description="GXGXXG" evidence="4">
    <location>
        <begin position="8"/>
        <end position="13"/>
    </location>
</feature>
<dbReference type="EMBL" id="ABWP01000044">
    <property type="protein sequence ID" value="EEA85392.1"/>
    <property type="molecule type" value="Genomic_DNA"/>
</dbReference>
<dbReference type="PROSITE" id="PS51635">
    <property type="entry name" value="PNPLA"/>
    <property type="match status" value="1"/>
</dbReference>
<keyword evidence="3 4" id="KW-0443">Lipid metabolism</keyword>
<keyword evidence="7" id="KW-1185">Reference proteome</keyword>
<dbReference type="GO" id="GO:0016042">
    <property type="term" value="P:lipid catabolic process"/>
    <property type="evidence" value="ECO:0007669"/>
    <property type="project" value="UniProtKB-UniRule"/>
</dbReference>
<protein>
    <submittedName>
        <fullName evidence="6">Phospholipase, patatin family</fullName>
    </submittedName>
</protein>
<dbReference type="InterPro" id="IPR002641">
    <property type="entry name" value="PNPLA_dom"/>
</dbReference>
<proteinExistence type="predicted"/>
<feature type="domain" description="PNPLA" evidence="5">
    <location>
        <begin position="4"/>
        <end position="193"/>
    </location>
</feature>
<reference evidence="6 7" key="2">
    <citation type="submission" date="2008-10" db="EMBL/GenBank/DDBJ databases">
        <title>Draft genome sequence of Clostridium hiranonis (DSM 13275).</title>
        <authorList>
            <person name="Sudarsanam P."/>
            <person name="Ley R."/>
            <person name="Guruge J."/>
            <person name="Turnbaugh P.J."/>
            <person name="Mahowald M."/>
            <person name="Liep D."/>
            <person name="Gordon J."/>
        </authorList>
    </citation>
    <scope>NUCLEOTIDE SEQUENCE [LARGE SCALE GENOMIC DNA]</scope>
    <source>
        <strain evidence="6 7">DSM 13275</strain>
    </source>
</reference>
<evidence type="ECO:0000256" key="4">
    <source>
        <dbReference type="PROSITE-ProRule" id="PRU01161"/>
    </source>
</evidence>
<comment type="caution">
    <text evidence="6">The sequence shown here is derived from an EMBL/GenBank/DDBJ whole genome shotgun (WGS) entry which is preliminary data.</text>
</comment>
<feature type="active site" description="Nucleophile" evidence="4">
    <location>
        <position position="37"/>
    </location>
</feature>
<dbReference type="PANTHER" id="PTHR14226:SF29">
    <property type="entry name" value="NEUROPATHY TARGET ESTERASE SWS"/>
    <property type="match status" value="1"/>
</dbReference>
<dbReference type="OrthoDB" id="9770965at2"/>
<dbReference type="RefSeq" id="WP_006439907.1">
    <property type="nucleotide sequence ID" value="NZ_DS995356.1"/>
</dbReference>
<evidence type="ECO:0000256" key="2">
    <source>
        <dbReference type="ARBA" id="ARBA00022963"/>
    </source>
</evidence>
<dbReference type="PANTHER" id="PTHR14226">
    <property type="entry name" value="NEUROPATHY TARGET ESTERASE/SWISS CHEESE D.MELANOGASTER"/>
    <property type="match status" value="1"/>
</dbReference>
<keyword evidence="2 4" id="KW-0442">Lipid degradation</keyword>
<comment type="caution">
    <text evidence="4">Lacks conserved residue(s) required for the propagation of feature annotation.</text>
</comment>
<keyword evidence="1 4" id="KW-0378">Hydrolase</keyword>
<dbReference type="SUPFAM" id="SSF52151">
    <property type="entry name" value="FabD/lysophospholipase-like"/>
    <property type="match status" value="1"/>
</dbReference>
<evidence type="ECO:0000256" key="1">
    <source>
        <dbReference type="ARBA" id="ARBA00022801"/>
    </source>
</evidence>
<dbReference type="Pfam" id="PF01734">
    <property type="entry name" value="Patatin"/>
    <property type="match status" value="1"/>
</dbReference>
<dbReference type="CDD" id="cd07209">
    <property type="entry name" value="Pat_hypo_Ecoli_Z1214_like"/>
    <property type="match status" value="1"/>
</dbReference>
<accession>B6FYN6</accession>
<evidence type="ECO:0000259" key="5">
    <source>
        <dbReference type="PROSITE" id="PS51635"/>
    </source>
</evidence>
<evidence type="ECO:0000313" key="6">
    <source>
        <dbReference type="EMBL" id="EEA85392.1"/>
    </source>
</evidence>
<dbReference type="Proteomes" id="UP000003178">
    <property type="component" value="Unassembled WGS sequence"/>
</dbReference>
<feature type="short sequence motif" description="GXSXG" evidence="4">
    <location>
        <begin position="35"/>
        <end position="39"/>
    </location>
</feature>
<feature type="active site" description="Proton acceptor" evidence="4">
    <location>
        <position position="180"/>
    </location>
</feature>
<name>B6FYN6_PEPHT</name>
<evidence type="ECO:0000313" key="7">
    <source>
        <dbReference type="Proteomes" id="UP000003178"/>
    </source>
</evidence>
<dbReference type="STRING" id="500633.CLOHIR_00989"/>
<dbReference type="Gene3D" id="3.40.1090.10">
    <property type="entry name" value="Cytosolic phospholipase A2 catalytic domain"/>
    <property type="match status" value="2"/>
</dbReference>
<dbReference type="InterPro" id="IPR016035">
    <property type="entry name" value="Acyl_Trfase/lysoPLipase"/>
</dbReference>
<dbReference type="HOGENOM" id="CLU_034454_3_0_9"/>
<evidence type="ECO:0000256" key="3">
    <source>
        <dbReference type="ARBA" id="ARBA00023098"/>
    </source>
</evidence>
<dbReference type="AlphaFoldDB" id="B6FYN6"/>
<organism evidence="6 7">
    <name type="scientific">Peptacetobacter hiranonis (strain DSM 13275 / JCM 10541 / KCTC 15199 / TO-931)</name>
    <name type="common">Clostridium hiranonis</name>
    <dbReference type="NCBI Taxonomy" id="500633"/>
    <lineage>
        <taxon>Bacteria</taxon>
        <taxon>Bacillati</taxon>
        <taxon>Bacillota</taxon>
        <taxon>Clostridia</taxon>
        <taxon>Peptostreptococcales</taxon>
        <taxon>Peptostreptococcaceae</taxon>
        <taxon>Peptacetobacter</taxon>
    </lineage>
</organism>
<dbReference type="InterPro" id="IPR050301">
    <property type="entry name" value="NTE"/>
</dbReference>
<dbReference type="eggNOG" id="COG1752">
    <property type="taxonomic scope" value="Bacteria"/>
</dbReference>
<gene>
    <name evidence="6" type="ORF">CLOHIR_00989</name>
</gene>